<organism evidence="3 4">
    <name type="scientific">Halopseudomonas litoralis</name>
    <dbReference type="NCBI Taxonomy" id="797277"/>
    <lineage>
        <taxon>Bacteria</taxon>
        <taxon>Pseudomonadati</taxon>
        <taxon>Pseudomonadota</taxon>
        <taxon>Gammaproteobacteria</taxon>
        <taxon>Pseudomonadales</taxon>
        <taxon>Pseudomonadaceae</taxon>
        <taxon>Halopseudomonas</taxon>
    </lineage>
</organism>
<dbReference type="GO" id="GO:0003677">
    <property type="term" value="F:DNA binding"/>
    <property type="evidence" value="ECO:0007669"/>
    <property type="project" value="InterPro"/>
</dbReference>
<dbReference type="Pfam" id="PF01548">
    <property type="entry name" value="DEDD_Tnp_IS110"/>
    <property type="match status" value="1"/>
</dbReference>
<dbReference type="AlphaFoldDB" id="A0A1H1SBR7"/>
<dbReference type="OrthoDB" id="9795150at2"/>
<evidence type="ECO:0000259" key="1">
    <source>
        <dbReference type="Pfam" id="PF01548"/>
    </source>
</evidence>
<name>A0A1H1SBR7_9GAMM</name>
<dbReference type="Proteomes" id="UP000243426">
    <property type="component" value="Chromosome I"/>
</dbReference>
<feature type="domain" description="Transposase IS116/IS110/IS902 C-terminal" evidence="2">
    <location>
        <begin position="191"/>
        <end position="273"/>
    </location>
</feature>
<evidence type="ECO:0000313" key="4">
    <source>
        <dbReference type="Proteomes" id="UP000243426"/>
    </source>
</evidence>
<accession>A0A1H1SBR7</accession>
<evidence type="ECO:0000259" key="2">
    <source>
        <dbReference type="Pfam" id="PF02371"/>
    </source>
</evidence>
<dbReference type="PANTHER" id="PTHR33055:SF13">
    <property type="entry name" value="TRANSPOSASE"/>
    <property type="match status" value="1"/>
</dbReference>
<dbReference type="Pfam" id="PF02371">
    <property type="entry name" value="Transposase_20"/>
    <property type="match status" value="1"/>
</dbReference>
<dbReference type="GO" id="GO:0004803">
    <property type="term" value="F:transposase activity"/>
    <property type="evidence" value="ECO:0007669"/>
    <property type="project" value="InterPro"/>
</dbReference>
<dbReference type="InterPro" id="IPR047650">
    <property type="entry name" value="Transpos_IS110"/>
</dbReference>
<keyword evidence="4" id="KW-1185">Reference proteome</keyword>
<evidence type="ECO:0000313" key="3">
    <source>
        <dbReference type="EMBL" id="SDS44789.1"/>
    </source>
</evidence>
<protein>
    <submittedName>
        <fullName evidence="3">Transposase</fullName>
    </submittedName>
</protein>
<dbReference type="NCBIfam" id="NF033542">
    <property type="entry name" value="transpos_IS110"/>
    <property type="match status" value="1"/>
</dbReference>
<sequence>MTKPVEYILVGIDVSKAELVIARSDSPQIEAISNSPSAIKRWLKSLPQGSRIALEATGIYHRQLATLAHAAAYPLYLLDGYRLSRYRDGVGTRAKTDPSDARLILRYLSNELEELKPWIPAHDAFYRIQSLIRRRASLVHTRVALSQSLQDIPELKQVRKQLDTHIRRVELLITQRLKQALADVGWDADAKRCMDIEGIGELSSMALANTFHRGRFKSSDAFIAYLGMDVKVRDSGKQVGRRKLTKKGDPELRRLLYNAAMAARKTTAWKELYETYLSQGLKPIQALIKLARKLARIAFALMQNQTVYRPKTL</sequence>
<feature type="domain" description="Transposase IS110-like N-terminal" evidence="1">
    <location>
        <begin position="10"/>
        <end position="151"/>
    </location>
</feature>
<proteinExistence type="predicted"/>
<dbReference type="RefSeq" id="WP_090273141.1">
    <property type="nucleotide sequence ID" value="NZ_LT629748.1"/>
</dbReference>
<reference evidence="4" key="1">
    <citation type="submission" date="2016-10" db="EMBL/GenBank/DDBJ databases">
        <authorList>
            <person name="Varghese N."/>
            <person name="Submissions S."/>
        </authorList>
    </citation>
    <scope>NUCLEOTIDE SEQUENCE [LARGE SCALE GENOMIC DNA]</scope>
    <source>
        <strain evidence="4">2SM5</strain>
    </source>
</reference>
<dbReference type="PANTHER" id="PTHR33055">
    <property type="entry name" value="TRANSPOSASE FOR INSERTION SEQUENCE ELEMENT IS1111A"/>
    <property type="match status" value="1"/>
</dbReference>
<dbReference type="InterPro" id="IPR003346">
    <property type="entry name" value="Transposase_20"/>
</dbReference>
<dbReference type="EMBL" id="LT629748">
    <property type="protein sequence ID" value="SDS44789.1"/>
    <property type="molecule type" value="Genomic_DNA"/>
</dbReference>
<gene>
    <name evidence="3" type="ORF">SAMN05216198_1973</name>
</gene>
<dbReference type="GO" id="GO:0006313">
    <property type="term" value="P:DNA transposition"/>
    <property type="evidence" value="ECO:0007669"/>
    <property type="project" value="InterPro"/>
</dbReference>
<dbReference type="InterPro" id="IPR002525">
    <property type="entry name" value="Transp_IS110-like_N"/>
</dbReference>